<dbReference type="Pfam" id="PF08990">
    <property type="entry name" value="Docking"/>
    <property type="match status" value="1"/>
</dbReference>
<dbReference type="InterPro" id="IPR050091">
    <property type="entry name" value="PKS_NRPS_Biosynth_Enz"/>
</dbReference>
<reference evidence="5 6" key="1">
    <citation type="submission" date="2015-07" db="EMBL/GenBank/DDBJ databases">
        <authorList>
            <person name="Ju K.-S."/>
            <person name="Doroghazi J.R."/>
            <person name="Metcalf W.W."/>
        </authorList>
    </citation>
    <scope>NUCLEOTIDE SEQUENCE [LARGE SCALE GENOMIC DNA]</scope>
    <source>
        <strain evidence="5 6">NRRL B-3589</strain>
    </source>
</reference>
<evidence type="ECO:0000259" key="4">
    <source>
        <dbReference type="PROSITE" id="PS52004"/>
    </source>
</evidence>
<dbReference type="InterPro" id="IPR015083">
    <property type="entry name" value="NorB/c/GfsB-D-like_docking"/>
</dbReference>
<gene>
    <name evidence="5" type="ORF">ADK38_27915</name>
</gene>
<dbReference type="SMART" id="SM00825">
    <property type="entry name" value="PKS_KS"/>
    <property type="match status" value="1"/>
</dbReference>
<dbReference type="Proteomes" id="UP000037020">
    <property type="component" value="Unassembled WGS sequence"/>
</dbReference>
<evidence type="ECO:0000256" key="1">
    <source>
        <dbReference type="ARBA" id="ARBA00001957"/>
    </source>
</evidence>
<dbReference type="InterPro" id="IPR016039">
    <property type="entry name" value="Thiolase-like"/>
</dbReference>
<evidence type="ECO:0000313" key="5">
    <source>
        <dbReference type="EMBL" id="KOG86991.1"/>
    </source>
</evidence>
<dbReference type="PANTHER" id="PTHR43775">
    <property type="entry name" value="FATTY ACID SYNTHASE"/>
    <property type="match status" value="1"/>
</dbReference>
<evidence type="ECO:0000313" key="6">
    <source>
        <dbReference type="Proteomes" id="UP000037020"/>
    </source>
</evidence>
<dbReference type="SUPFAM" id="SSF101173">
    <property type="entry name" value="Docking domain B of the erythromycin polyketide synthase (DEBS)"/>
    <property type="match status" value="1"/>
</dbReference>
<dbReference type="PANTHER" id="PTHR43775:SF51">
    <property type="entry name" value="INACTIVE PHENOLPHTHIOCEROL SYNTHESIS POLYKETIDE SYNTHASE TYPE I PKS1-RELATED"/>
    <property type="match status" value="1"/>
</dbReference>
<dbReference type="GO" id="GO:0016740">
    <property type="term" value="F:transferase activity"/>
    <property type="evidence" value="ECO:0007669"/>
    <property type="project" value="UniProtKB-KW"/>
</dbReference>
<keyword evidence="3" id="KW-0511">Multifunctional enzyme</keyword>
<dbReference type="EMBL" id="LGUT01002492">
    <property type="protein sequence ID" value="KOG86991.1"/>
    <property type="molecule type" value="Genomic_DNA"/>
</dbReference>
<proteinExistence type="predicted"/>
<organism evidence="5 6">
    <name type="scientific">Streptomyces varsoviensis</name>
    <dbReference type="NCBI Taxonomy" id="67373"/>
    <lineage>
        <taxon>Bacteria</taxon>
        <taxon>Bacillati</taxon>
        <taxon>Actinomycetota</taxon>
        <taxon>Actinomycetes</taxon>
        <taxon>Kitasatosporales</taxon>
        <taxon>Streptomycetaceae</taxon>
        <taxon>Streptomyces</taxon>
    </lineage>
</organism>
<dbReference type="InterPro" id="IPR014030">
    <property type="entry name" value="Ketoacyl_synth_N"/>
</dbReference>
<comment type="caution">
    <text evidence="5">The sequence shown here is derived from an EMBL/GenBank/DDBJ whole genome shotgun (WGS) entry which is preliminary data.</text>
</comment>
<evidence type="ECO:0000256" key="2">
    <source>
        <dbReference type="ARBA" id="ARBA00022679"/>
    </source>
</evidence>
<feature type="non-terminal residue" evidence="5">
    <location>
        <position position="207"/>
    </location>
</feature>
<keyword evidence="2 5" id="KW-0808">Transferase</keyword>
<feature type="domain" description="Ketosynthase family 3 (KS3)" evidence="4">
    <location>
        <begin position="33"/>
        <end position="207"/>
    </location>
</feature>
<dbReference type="Pfam" id="PF00109">
    <property type="entry name" value="ketoacyl-synt"/>
    <property type="match status" value="1"/>
</dbReference>
<evidence type="ECO:0000256" key="3">
    <source>
        <dbReference type="ARBA" id="ARBA00023268"/>
    </source>
</evidence>
<dbReference type="InterPro" id="IPR020841">
    <property type="entry name" value="PKS_Beta-ketoAc_synthase_dom"/>
</dbReference>
<dbReference type="InterPro" id="IPR036299">
    <property type="entry name" value="Polyketide_synth_docking_sf"/>
</dbReference>
<accession>A0ABR5J0S6</accession>
<dbReference type="PROSITE" id="PS52004">
    <property type="entry name" value="KS3_2"/>
    <property type="match status" value="1"/>
</dbReference>
<protein>
    <submittedName>
        <fullName evidence="5">Acyl transferase</fullName>
    </submittedName>
</protein>
<sequence>MENEDKLRQYLKLVTSDLYQARKKITEREAQDTEPIAIVSMACRLPGGVWSPEDLWELVASGTDAIGEAPTDRGWDMDSIYDPEPGKPGKTYTREGGFMSGLADFDAGFFGISPREALAMDPQQRIVLEAAWESFERAGIDPETLRGTETGVFIGSNTHDYVPLTVTAPREVDGYLLLGNAPSVLSGRVAYTFGFEGPAVTVDTACS</sequence>
<comment type="cofactor">
    <cofactor evidence="1">
        <name>pantetheine 4'-phosphate</name>
        <dbReference type="ChEBI" id="CHEBI:47942"/>
    </cofactor>
</comment>
<dbReference type="SUPFAM" id="SSF53901">
    <property type="entry name" value="Thiolase-like"/>
    <property type="match status" value="1"/>
</dbReference>
<keyword evidence="6" id="KW-1185">Reference proteome</keyword>
<name>A0ABR5J0S6_9ACTN</name>
<dbReference type="CDD" id="cd00833">
    <property type="entry name" value="PKS"/>
    <property type="match status" value="1"/>
</dbReference>
<dbReference type="Gene3D" id="3.40.47.10">
    <property type="match status" value="1"/>
</dbReference>